<name>A0A7J6WPR9_THATH</name>
<dbReference type="AlphaFoldDB" id="A0A7J6WPR9"/>
<evidence type="ECO:0000313" key="3">
    <source>
        <dbReference type="Proteomes" id="UP000554482"/>
    </source>
</evidence>
<gene>
    <name evidence="2" type="ORF">FRX31_011489</name>
</gene>
<accession>A0A7J6WPR9</accession>
<dbReference type="OrthoDB" id="696485at2759"/>
<evidence type="ECO:0000313" key="2">
    <source>
        <dbReference type="EMBL" id="KAF5198928.1"/>
    </source>
</evidence>
<dbReference type="Pfam" id="PF13966">
    <property type="entry name" value="zf-RVT"/>
    <property type="match status" value="1"/>
</dbReference>
<comment type="caution">
    <text evidence="2">The sequence shown here is derived from an EMBL/GenBank/DDBJ whole genome shotgun (WGS) entry which is preliminary data.</text>
</comment>
<evidence type="ECO:0000259" key="1">
    <source>
        <dbReference type="Pfam" id="PF13966"/>
    </source>
</evidence>
<organism evidence="2 3">
    <name type="scientific">Thalictrum thalictroides</name>
    <name type="common">Rue-anemone</name>
    <name type="synonym">Anemone thalictroides</name>
    <dbReference type="NCBI Taxonomy" id="46969"/>
    <lineage>
        <taxon>Eukaryota</taxon>
        <taxon>Viridiplantae</taxon>
        <taxon>Streptophyta</taxon>
        <taxon>Embryophyta</taxon>
        <taxon>Tracheophyta</taxon>
        <taxon>Spermatophyta</taxon>
        <taxon>Magnoliopsida</taxon>
        <taxon>Ranunculales</taxon>
        <taxon>Ranunculaceae</taxon>
        <taxon>Thalictroideae</taxon>
        <taxon>Thalictrum</taxon>
    </lineage>
</organism>
<reference evidence="2 3" key="1">
    <citation type="submission" date="2020-06" db="EMBL/GenBank/DDBJ databases">
        <title>Transcriptomic and genomic resources for Thalictrum thalictroides and T. hernandezii: Facilitating candidate gene discovery in an emerging model plant lineage.</title>
        <authorList>
            <person name="Arias T."/>
            <person name="Riano-Pachon D.M."/>
            <person name="Di Stilio V.S."/>
        </authorList>
    </citation>
    <scope>NUCLEOTIDE SEQUENCE [LARGE SCALE GENOMIC DNA]</scope>
    <source>
        <strain evidence="3">cv. WT478/WT964</strain>
        <tissue evidence="2">Leaves</tissue>
    </source>
</reference>
<dbReference type="Proteomes" id="UP000554482">
    <property type="component" value="Unassembled WGS sequence"/>
</dbReference>
<feature type="domain" description="Reverse transcriptase zinc-binding" evidence="1">
    <location>
        <begin position="10"/>
        <end position="79"/>
    </location>
</feature>
<sequence length="191" mass="23014">MRGTTHQIDRPFPFKLVWKVDIPMKVKFFLWTLVLDRTLTTDNLRRRGTMIHPVCCMCESINESIPHLLMHCSMALRVWKSLTRVKPEIYGILIEAPKVEDLLERWTQGSNQELSRKVWRFLPYATLWTLWKTRNNKLFKRVEATEERICKEIKWTVWYWCASWKRRKKYNFQSFMEDWEGVLSGLVGPCD</sequence>
<keyword evidence="3" id="KW-1185">Reference proteome</keyword>
<protein>
    <recommendedName>
        <fullName evidence="1">Reverse transcriptase zinc-binding domain-containing protein</fullName>
    </recommendedName>
</protein>
<dbReference type="EMBL" id="JABWDY010012661">
    <property type="protein sequence ID" value="KAF5198928.1"/>
    <property type="molecule type" value="Genomic_DNA"/>
</dbReference>
<dbReference type="InterPro" id="IPR026960">
    <property type="entry name" value="RVT-Znf"/>
</dbReference>
<proteinExistence type="predicted"/>